<reference evidence="3" key="2">
    <citation type="submission" date="2020-05" db="UniProtKB">
        <authorList>
            <consortium name="EnsemblMetazoa"/>
        </authorList>
    </citation>
    <scope>IDENTIFICATION</scope>
</reference>
<dbReference type="Proteomes" id="UP000030765">
    <property type="component" value="Unassembled WGS sequence"/>
</dbReference>
<dbReference type="AlphaFoldDB" id="A0A084VKM0"/>
<organism evidence="2">
    <name type="scientific">Anopheles sinensis</name>
    <name type="common">Mosquito</name>
    <dbReference type="NCBI Taxonomy" id="74873"/>
    <lineage>
        <taxon>Eukaryota</taxon>
        <taxon>Metazoa</taxon>
        <taxon>Ecdysozoa</taxon>
        <taxon>Arthropoda</taxon>
        <taxon>Hexapoda</taxon>
        <taxon>Insecta</taxon>
        <taxon>Pterygota</taxon>
        <taxon>Neoptera</taxon>
        <taxon>Endopterygota</taxon>
        <taxon>Diptera</taxon>
        <taxon>Nematocera</taxon>
        <taxon>Culicoidea</taxon>
        <taxon>Culicidae</taxon>
        <taxon>Anophelinae</taxon>
        <taxon>Anopheles</taxon>
    </lineage>
</organism>
<dbReference type="EMBL" id="KE524948">
    <property type="protein sequence ID" value="KFB38514.1"/>
    <property type="molecule type" value="Genomic_DNA"/>
</dbReference>
<dbReference type="VEuPathDB" id="VectorBase:ASIC005922"/>
<evidence type="ECO:0000313" key="4">
    <source>
        <dbReference type="Proteomes" id="UP000030765"/>
    </source>
</evidence>
<evidence type="ECO:0000313" key="3">
    <source>
        <dbReference type="EnsemblMetazoa" id="ASIC005922-PA"/>
    </source>
</evidence>
<protein>
    <submittedName>
        <fullName evidence="2 3">Tyrosyl-tRNA synthetase</fullName>
    </submittedName>
</protein>
<keyword evidence="2" id="KW-0436">Ligase</keyword>
<dbReference type="EnsemblMetazoa" id="ASIC005922-RA">
    <property type="protein sequence ID" value="ASIC005922-PA"/>
    <property type="gene ID" value="ASIC005922"/>
</dbReference>
<feature type="region of interest" description="Disordered" evidence="1">
    <location>
        <begin position="62"/>
        <end position="81"/>
    </location>
</feature>
<evidence type="ECO:0000256" key="1">
    <source>
        <dbReference type="SAM" id="MobiDB-lite"/>
    </source>
</evidence>
<keyword evidence="2" id="KW-0030">Aminoacyl-tRNA synthetase</keyword>
<keyword evidence="4" id="KW-1185">Reference proteome</keyword>
<sequence>MFRTVDGEKLPPITPSRRAPNDGAARKINRTDLRPRNDGGMPMKNYTTNSMKYCLAKGATPGKAGNETDAQGNGNGTDSMRKTAASKACHLSITSSSTRFIVRMFGGHMFLGWLYGTLLPCLTIPCLWDLFIIRQQTAGAAGRPRRVGMVLVGPSCNYSRASSEV</sequence>
<reference evidence="2 4" key="1">
    <citation type="journal article" date="2014" name="BMC Genomics">
        <title>Genome sequence of Anopheles sinensis provides insight into genetics basis of mosquito competence for malaria parasites.</title>
        <authorList>
            <person name="Zhou D."/>
            <person name="Zhang D."/>
            <person name="Ding G."/>
            <person name="Shi L."/>
            <person name="Hou Q."/>
            <person name="Ye Y."/>
            <person name="Xu Y."/>
            <person name="Zhou H."/>
            <person name="Xiong C."/>
            <person name="Li S."/>
            <person name="Yu J."/>
            <person name="Hong S."/>
            <person name="Yu X."/>
            <person name="Zou P."/>
            <person name="Chen C."/>
            <person name="Chang X."/>
            <person name="Wang W."/>
            <person name="Lv Y."/>
            <person name="Sun Y."/>
            <person name="Ma L."/>
            <person name="Shen B."/>
            <person name="Zhu C."/>
        </authorList>
    </citation>
    <scope>NUCLEOTIDE SEQUENCE [LARGE SCALE GENOMIC DNA]</scope>
</reference>
<feature type="region of interest" description="Disordered" evidence="1">
    <location>
        <begin position="1"/>
        <end position="42"/>
    </location>
</feature>
<dbReference type="GO" id="GO:0004812">
    <property type="term" value="F:aminoacyl-tRNA ligase activity"/>
    <property type="evidence" value="ECO:0007669"/>
    <property type="project" value="UniProtKB-KW"/>
</dbReference>
<accession>A0A084VKM0</accession>
<dbReference type="EMBL" id="ATLV01014233">
    <property type="status" value="NOT_ANNOTATED_CDS"/>
    <property type="molecule type" value="Genomic_DNA"/>
</dbReference>
<gene>
    <name evidence="2" type="ORF">ZHAS_00005922</name>
</gene>
<feature type="compositionally biased region" description="Polar residues" evidence="1">
    <location>
        <begin position="68"/>
        <end position="78"/>
    </location>
</feature>
<name>A0A084VKM0_ANOSI</name>
<proteinExistence type="predicted"/>
<evidence type="ECO:0000313" key="2">
    <source>
        <dbReference type="EMBL" id="KFB38514.1"/>
    </source>
</evidence>